<dbReference type="SUPFAM" id="SSF54427">
    <property type="entry name" value="NTF2-like"/>
    <property type="match status" value="2"/>
</dbReference>
<reference evidence="2 3" key="1">
    <citation type="submission" date="2019-10" db="EMBL/GenBank/DDBJ databases">
        <title>Streptomyces sp. strain GY16 isolated from leaves of Broussonetia papyrifera.</title>
        <authorList>
            <person name="Mo P."/>
        </authorList>
    </citation>
    <scope>NUCLEOTIDE SEQUENCE [LARGE SCALE GENOMIC DNA]</scope>
    <source>
        <strain evidence="2 3">GY16</strain>
    </source>
</reference>
<organism evidence="2 3">
    <name type="scientific">Streptomyces phaeolivaceus</name>
    <dbReference type="NCBI Taxonomy" id="2653200"/>
    <lineage>
        <taxon>Bacteria</taxon>
        <taxon>Bacillati</taxon>
        <taxon>Actinomycetota</taxon>
        <taxon>Actinomycetes</taxon>
        <taxon>Kitasatosporales</taxon>
        <taxon>Streptomycetaceae</taxon>
        <taxon>Streptomyces</taxon>
    </lineage>
</organism>
<dbReference type="InterPro" id="IPR032710">
    <property type="entry name" value="NTF2-like_dom_sf"/>
</dbReference>
<gene>
    <name evidence="2" type="ORF">F9278_42075</name>
</gene>
<feature type="domain" description="SnoaL-like" evidence="1">
    <location>
        <begin position="14"/>
        <end position="104"/>
    </location>
</feature>
<dbReference type="Proteomes" id="UP000327294">
    <property type="component" value="Chromosome"/>
</dbReference>
<protein>
    <recommendedName>
        <fullName evidence="1">SnoaL-like domain-containing protein</fullName>
    </recommendedName>
</protein>
<dbReference type="Pfam" id="PF12680">
    <property type="entry name" value="SnoaL_2"/>
    <property type="match status" value="1"/>
</dbReference>
<name>A0A5P8KGM6_9ACTN</name>
<dbReference type="AlphaFoldDB" id="A0A5P8KGM6"/>
<dbReference type="Gene3D" id="3.10.450.50">
    <property type="match status" value="2"/>
</dbReference>
<dbReference type="EMBL" id="CP045096">
    <property type="protein sequence ID" value="QFR01690.1"/>
    <property type="molecule type" value="Genomic_DNA"/>
</dbReference>
<evidence type="ECO:0000313" key="3">
    <source>
        <dbReference type="Proteomes" id="UP000327294"/>
    </source>
</evidence>
<dbReference type="InterPro" id="IPR037401">
    <property type="entry name" value="SnoaL-like"/>
</dbReference>
<accession>A0A5P8KGM6</accession>
<proteinExistence type="predicted"/>
<evidence type="ECO:0000259" key="1">
    <source>
        <dbReference type="Pfam" id="PF12680"/>
    </source>
</evidence>
<keyword evidence="3" id="KW-1185">Reference proteome</keyword>
<evidence type="ECO:0000313" key="2">
    <source>
        <dbReference type="EMBL" id="QFR01690.1"/>
    </source>
</evidence>
<sequence length="257" mass="27547">MDNKDVALKVAEELFHDLDPTAVDRWMVPDYRQHNPTIADGRDGLRAAITTLAALAGGTRFEPLRVIGDGDQVAVVGVYHHLNSPEPLFAFDLYRFDQGRPAEHWDALAPLGTRSASALSGGGLAGPADGTADTEANRALVVEFAQRVLSEADYSLLSHYVSGETARSSLAPGTRAVSTPVWWPPHQQAAGPGHDPVYKVVHKVVAEGDLVLAQSEGELGVPVAIWDLFRVADGAIVEHWDIINPVPTDAAHTNGLF</sequence>
<dbReference type="KEGG" id="sphv:F9278_42075"/>